<feature type="domain" description="Protein-glutamine gamma-glutamyltransferase-like C-terminal" evidence="3">
    <location>
        <begin position="214"/>
        <end position="284"/>
    </location>
</feature>
<dbReference type="InterPro" id="IPR025403">
    <property type="entry name" value="TgpA-like_C"/>
</dbReference>
<keyword evidence="5" id="KW-1185">Reference proteome</keyword>
<reference evidence="5" key="1">
    <citation type="journal article" date="2019" name="Int. J. Syst. Evol. Microbiol.">
        <title>The Global Catalogue of Microorganisms (GCM) 10K type strain sequencing project: providing services to taxonomists for standard genome sequencing and annotation.</title>
        <authorList>
            <consortium name="The Broad Institute Genomics Platform"/>
            <consortium name="The Broad Institute Genome Sequencing Center for Infectious Disease"/>
            <person name="Wu L."/>
            <person name="Ma J."/>
        </authorList>
    </citation>
    <scope>NUCLEOTIDE SEQUENCE [LARGE SCALE GENOMIC DNA]</scope>
    <source>
        <strain evidence="5">KCTC 32255</strain>
    </source>
</reference>
<evidence type="ECO:0000313" key="4">
    <source>
        <dbReference type="EMBL" id="MFC6868598.1"/>
    </source>
</evidence>
<accession>A0ABW2C125</accession>
<name>A0ABW2C125_9PSEU</name>
<keyword evidence="2" id="KW-0472">Membrane</keyword>
<evidence type="ECO:0000256" key="1">
    <source>
        <dbReference type="SAM" id="MobiDB-lite"/>
    </source>
</evidence>
<evidence type="ECO:0000256" key="2">
    <source>
        <dbReference type="SAM" id="Phobius"/>
    </source>
</evidence>
<dbReference type="Pfam" id="PF13559">
    <property type="entry name" value="DUF4129"/>
    <property type="match status" value="1"/>
</dbReference>
<evidence type="ECO:0000259" key="3">
    <source>
        <dbReference type="Pfam" id="PF13559"/>
    </source>
</evidence>
<feature type="transmembrane region" description="Helical" evidence="2">
    <location>
        <begin position="145"/>
        <end position="165"/>
    </location>
</feature>
<feature type="transmembrane region" description="Helical" evidence="2">
    <location>
        <begin position="38"/>
        <end position="61"/>
    </location>
</feature>
<feature type="transmembrane region" description="Helical" evidence="2">
    <location>
        <begin position="82"/>
        <end position="101"/>
    </location>
</feature>
<proteinExistence type="predicted"/>
<sequence>MASRSRVLLFVLLLITAATALRVPAPGPSMPAADRTPTTVVIGWLIVLIAPALLVLLYAGLRYRSPPPRPPARPRLMRPKAGAVPLALAALLAVTAALAALPRLLPPTRTTVRGGDESRSGPETSAPASPPQAEPAGTGGSALEVAGTAVAVALLLLLAVAALRARPSVPHDVPRPETSARTGTGSQPLVAAAGEALTAIDSPGTDPRTAIIDCYAAMERALAEAPAAAPRPADAPADVLRRATEQGQLSVGTGSTLLDLFHEARYSTHPMTEADRGAASATLRAILAELGRPRWRPS</sequence>
<keyword evidence="2" id="KW-0812">Transmembrane</keyword>
<protein>
    <submittedName>
        <fullName evidence="4">DUF4129 domain-containing protein</fullName>
    </submittedName>
</protein>
<comment type="caution">
    <text evidence="4">The sequence shown here is derived from an EMBL/GenBank/DDBJ whole genome shotgun (WGS) entry which is preliminary data.</text>
</comment>
<dbReference type="Proteomes" id="UP001596337">
    <property type="component" value="Unassembled WGS sequence"/>
</dbReference>
<evidence type="ECO:0000313" key="5">
    <source>
        <dbReference type="Proteomes" id="UP001596337"/>
    </source>
</evidence>
<feature type="region of interest" description="Disordered" evidence="1">
    <location>
        <begin position="107"/>
        <end position="140"/>
    </location>
</feature>
<dbReference type="EMBL" id="JBHSXX010000001">
    <property type="protein sequence ID" value="MFC6868598.1"/>
    <property type="molecule type" value="Genomic_DNA"/>
</dbReference>
<dbReference type="RefSeq" id="WP_345390424.1">
    <property type="nucleotide sequence ID" value="NZ_BAABLA010000005.1"/>
</dbReference>
<keyword evidence="2" id="KW-1133">Transmembrane helix</keyword>
<gene>
    <name evidence="4" type="ORF">ACFQGD_15775</name>
</gene>
<organism evidence="4 5">
    <name type="scientific">Haloechinothrix salitolerans</name>
    <dbReference type="NCBI Taxonomy" id="926830"/>
    <lineage>
        <taxon>Bacteria</taxon>
        <taxon>Bacillati</taxon>
        <taxon>Actinomycetota</taxon>
        <taxon>Actinomycetes</taxon>
        <taxon>Pseudonocardiales</taxon>
        <taxon>Pseudonocardiaceae</taxon>
        <taxon>Haloechinothrix</taxon>
    </lineage>
</organism>